<dbReference type="Gene3D" id="3.90.1200.10">
    <property type="match status" value="1"/>
</dbReference>
<feature type="domain" description="Aminoglycoside phosphotransferase" evidence="1">
    <location>
        <begin position="28"/>
        <end position="168"/>
    </location>
</feature>
<dbReference type="Pfam" id="PF01636">
    <property type="entry name" value="APH"/>
    <property type="match status" value="1"/>
</dbReference>
<organism evidence="2 3">
    <name type="scientific">Cyclocybe aegerita</name>
    <name type="common">Black poplar mushroom</name>
    <name type="synonym">Agrocybe aegerita</name>
    <dbReference type="NCBI Taxonomy" id="1973307"/>
    <lineage>
        <taxon>Eukaryota</taxon>
        <taxon>Fungi</taxon>
        <taxon>Dikarya</taxon>
        <taxon>Basidiomycota</taxon>
        <taxon>Agaricomycotina</taxon>
        <taxon>Agaricomycetes</taxon>
        <taxon>Agaricomycetidae</taxon>
        <taxon>Agaricales</taxon>
        <taxon>Agaricineae</taxon>
        <taxon>Bolbitiaceae</taxon>
        <taxon>Cyclocybe</taxon>
    </lineage>
</organism>
<evidence type="ECO:0000313" key="2">
    <source>
        <dbReference type="EMBL" id="CAA7268379.1"/>
    </source>
</evidence>
<dbReference type="AlphaFoldDB" id="A0A8S0VT96"/>
<dbReference type="Proteomes" id="UP000467700">
    <property type="component" value="Unassembled WGS sequence"/>
</dbReference>
<accession>A0A8S0VT96</accession>
<dbReference type="EMBL" id="CACVBS010000068">
    <property type="protein sequence ID" value="CAA7268379.1"/>
    <property type="molecule type" value="Genomic_DNA"/>
</dbReference>
<evidence type="ECO:0000259" key="1">
    <source>
        <dbReference type="Pfam" id="PF01636"/>
    </source>
</evidence>
<keyword evidence="3" id="KW-1185">Reference proteome</keyword>
<dbReference type="InterPro" id="IPR002575">
    <property type="entry name" value="Aminoglycoside_PTrfase"/>
</dbReference>
<dbReference type="InterPro" id="IPR011009">
    <property type="entry name" value="Kinase-like_dom_sf"/>
</dbReference>
<reference evidence="2 3" key="1">
    <citation type="submission" date="2020-01" db="EMBL/GenBank/DDBJ databases">
        <authorList>
            <person name="Gupta K D."/>
        </authorList>
    </citation>
    <scope>NUCLEOTIDE SEQUENCE [LARGE SCALE GENOMIC DNA]</scope>
</reference>
<dbReference type="PANTHER" id="PTHR21310:SF58">
    <property type="entry name" value="AMINOGLYCOSIDE PHOSPHOTRANSFERASE DOMAIN-CONTAINING PROTEIN"/>
    <property type="match status" value="1"/>
</dbReference>
<comment type="caution">
    <text evidence="2">The sequence shown here is derived from an EMBL/GenBank/DDBJ whole genome shotgun (WGS) entry which is preliminary data.</text>
</comment>
<name>A0A8S0VT96_CYCAE</name>
<dbReference type="SUPFAM" id="SSF56112">
    <property type="entry name" value="Protein kinase-like (PK-like)"/>
    <property type="match status" value="1"/>
</dbReference>
<evidence type="ECO:0000313" key="3">
    <source>
        <dbReference type="Proteomes" id="UP000467700"/>
    </source>
</evidence>
<sequence>MEFVTRNTTIPDRRVLDMFRAIDGRLQLVQEFIDGDVLEDVWHLLAEDQRKDAMAMVQLKGYMDQLRSLQSPEPGKVQAVDGRRLTDIRIHTEEWGPFESHEDFGDFSYRGYVKRNLDKYEGTAEAYTRVKGRKRKMAFAHGDLGPHNILWKDGCIIAIIDWEFAGLFPEYWEHTRTFLITGLFPQHFPRRYIFWELYNAMVDRYPDELAVEKLLALNFDGSYI</sequence>
<dbReference type="InterPro" id="IPR051678">
    <property type="entry name" value="AGP_Transferase"/>
</dbReference>
<dbReference type="OrthoDB" id="8300194at2759"/>
<protein>
    <recommendedName>
        <fullName evidence="1">Aminoglycoside phosphotransferase domain-containing protein</fullName>
    </recommendedName>
</protein>
<gene>
    <name evidence="2" type="ORF">AAE3_LOCUS10622</name>
</gene>
<dbReference type="PANTHER" id="PTHR21310">
    <property type="entry name" value="AMINOGLYCOSIDE PHOSPHOTRANSFERASE-RELATED-RELATED"/>
    <property type="match status" value="1"/>
</dbReference>
<proteinExistence type="predicted"/>